<name>A0A3P7KR94_STRVU</name>
<reference evidence="2 3" key="1">
    <citation type="submission" date="2018-11" db="EMBL/GenBank/DDBJ databases">
        <authorList>
            <consortium name="Pathogen Informatics"/>
        </authorList>
    </citation>
    <scope>NUCLEOTIDE SEQUENCE [LARGE SCALE GENOMIC DNA]</scope>
</reference>
<evidence type="ECO:0000313" key="2">
    <source>
        <dbReference type="EMBL" id="VDM73035.1"/>
    </source>
</evidence>
<proteinExistence type="predicted"/>
<keyword evidence="3" id="KW-1185">Reference proteome</keyword>
<feature type="compositionally biased region" description="Low complexity" evidence="1">
    <location>
        <begin position="74"/>
        <end position="84"/>
    </location>
</feature>
<dbReference type="EMBL" id="UYYB01028516">
    <property type="protein sequence ID" value="VDM73035.1"/>
    <property type="molecule type" value="Genomic_DNA"/>
</dbReference>
<dbReference type="Proteomes" id="UP000270094">
    <property type="component" value="Unassembled WGS sequence"/>
</dbReference>
<protein>
    <submittedName>
        <fullName evidence="2">Uncharacterized protein</fullName>
    </submittedName>
</protein>
<feature type="compositionally biased region" description="Gly residues" evidence="1">
    <location>
        <begin position="126"/>
        <end position="135"/>
    </location>
</feature>
<organism evidence="2 3">
    <name type="scientific">Strongylus vulgaris</name>
    <name type="common">Blood worm</name>
    <dbReference type="NCBI Taxonomy" id="40348"/>
    <lineage>
        <taxon>Eukaryota</taxon>
        <taxon>Metazoa</taxon>
        <taxon>Ecdysozoa</taxon>
        <taxon>Nematoda</taxon>
        <taxon>Chromadorea</taxon>
        <taxon>Rhabditida</taxon>
        <taxon>Rhabditina</taxon>
        <taxon>Rhabditomorpha</taxon>
        <taxon>Strongyloidea</taxon>
        <taxon>Strongylidae</taxon>
        <taxon>Strongylus</taxon>
    </lineage>
</organism>
<gene>
    <name evidence="2" type="ORF">SVUK_LOCUS8033</name>
</gene>
<evidence type="ECO:0000313" key="3">
    <source>
        <dbReference type="Proteomes" id="UP000270094"/>
    </source>
</evidence>
<evidence type="ECO:0000256" key="1">
    <source>
        <dbReference type="SAM" id="MobiDB-lite"/>
    </source>
</evidence>
<accession>A0A3P7KR94</accession>
<dbReference type="AlphaFoldDB" id="A0A3P7KR94"/>
<sequence length="135" mass="13170">MGHIPTFAIVVDTSDNGNVAAATAQGGSSGPSVIVPNYQALGLPDDAMDMNGNRISDQPAVDVPLAPPPPVEEPPQGSQGAVGVATGGGSGGKDQGNGGSDCEDSNPPGPVSANSGGQTAPTGSEDNGGGYRRRF</sequence>
<feature type="compositionally biased region" description="Polar residues" evidence="1">
    <location>
        <begin position="112"/>
        <end position="125"/>
    </location>
</feature>
<feature type="compositionally biased region" description="Gly residues" evidence="1">
    <location>
        <begin position="85"/>
        <end position="99"/>
    </location>
</feature>
<feature type="region of interest" description="Disordered" evidence="1">
    <location>
        <begin position="43"/>
        <end position="135"/>
    </location>
</feature>
<dbReference type="OrthoDB" id="10429579at2759"/>